<dbReference type="Gene3D" id="3.40.630.10">
    <property type="entry name" value="Zn peptidases"/>
    <property type="match status" value="1"/>
</dbReference>
<sequence length="82" mass="9290">MSSITSLEPRIVWEQFDAITQVPRPSKKEGRIIDFLVAFAERHGIEYRKDATGNVVMRKPATRASRTVRRSSSVAHGHGLRE</sequence>
<comment type="caution">
    <text evidence="2">The sequence shown here is derived from an EMBL/GenBank/DDBJ whole genome shotgun (WGS) entry which is preliminary data.</text>
</comment>
<dbReference type="InterPro" id="IPR001160">
    <property type="entry name" value="Peptidase_M20C"/>
</dbReference>
<dbReference type="GO" id="GO:0070573">
    <property type="term" value="F:metallodipeptidase activity"/>
    <property type="evidence" value="ECO:0007669"/>
    <property type="project" value="TreeGrafter"/>
</dbReference>
<feature type="region of interest" description="Disordered" evidence="1">
    <location>
        <begin position="59"/>
        <end position="82"/>
    </location>
</feature>
<protein>
    <submittedName>
        <fullName evidence="2">Aminoacyl-histidine dipeptidase</fullName>
    </submittedName>
</protein>
<dbReference type="PANTHER" id="PTHR43501:SF1">
    <property type="entry name" value="CYTOSOL NON-SPECIFIC DIPEPTIDASE"/>
    <property type="match status" value="1"/>
</dbReference>
<feature type="compositionally biased region" description="Low complexity" evidence="1">
    <location>
        <begin position="62"/>
        <end position="75"/>
    </location>
</feature>
<dbReference type="GO" id="GO:0006508">
    <property type="term" value="P:proteolysis"/>
    <property type="evidence" value="ECO:0007669"/>
    <property type="project" value="InterPro"/>
</dbReference>
<dbReference type="EMBL" id="AJWY01002036">
    <property type="protein sequence ID" value="EKC78862.1"/>
    <property type="molecule type" value="Genomic_DNA"/>
</dbReference>
<reference evidence="2" key="1">
    <citation type="journal article" date="2013" name="Environ. Microbiol.">
        <title>Microbiota from the distal guts of lean and obese adolescents exhibit partial functional redundancy besides clear differences in community structure.</title>
        <authorList>
            <person name="Ferrer M."/>
            <person name="Ruiz A."/>
            <person name="Lanza F."/>
            <person name="Haange S.B."/>
            <person name="Oberbach A."/>
            <person name="Till H."/>
            <person name="Bargiela R."/>
            <person name="Campoy C."/>
            <person name="Segura M.T."/>
            <person name="Richter M."/>
            <person name="von Bergen M."/>
            <person name="Seifert J."/>
            <person name="Suarez A."/>
        </authorList>
    </citation>
    <scope>NUCLEOTIDE SEQUENCE</scope>
</reference>
<feature type="non-terminal residue" evidence="2">
    <location>
        <position position="82"/>
    </location>
</feature>
<gene>
    <name evidence="2" type="ORF">LEA_03045</name>
</gene>
<dbReference type="AlphaFoldDB" id="K1U0N8"/>
<name>K1U0N8_9ZZZZ</name>
<evidence type="ECO:0000256" key="1">
    <source>
        <dbReference type="SAM" id="MobiDB-lite"/>
    </source>
</evidence>
<accession>K1U0N8</accession>
<proteinExistence type="predicted"/>
<evidence type="ECO:0000313" key="2">
    <source>
        <dbReference type="EMBL" id="EKC78862.1"/>
    </source>
</evidence>
<dbReference type="SUPFAM" id="SSF53187">
    <property type="entry name" value="Zn-dependent exopeptidases"/>
    <property type="match status" value="1"/>
</dbReference>
<dbReference type="GO" id="GO:0005829">
    <property type="term" value="C:cytosol"/>
    <property type="evidence" value="ECO:0007669"/>
    <property type="project" value="TreeGrafter"/>
</dbReference>
<organism evidence="2">
    <name type="scientific">human gut metagenome</name>
    <dbReference type="NCBI Taxonomy" id="408170"/>
    <lineage>
        <taxon>unclassified sequences</taxon>
        <taxon>metagenomes</taxon>
        <taxon>organismal metagenomes</taxon>
    </lineage>
</organism>
<dbReference type="PANTHER" id="PTHR43501">
    <property type="entry name" value="CYTOSOL NON-SPECIFIC DIPEPTIDASE"/>
    <property type="match status" value="1"/>
</dbReference>